<keyword evidence="4" id="KW-0732">Signal</keyword>
<dbReference type="GO" id="GO:0046872">
    <property type="term" value="F:metal ion binding"/>
    <property type="evidence" value="ECO:0007669"/>
    <property type="project" value="UniProtKB-KW"/>
</dbReference>
<evidence type="ECO:0000256" key="1">
    <source>
        <dbReference type="ARBA" id="ARBA00022801"/>
    </source>
</evidence>
<dbReference type="PRINTS" id="PR01790">
    <property type="entry name" value="SMP30FAMILY"/>
</dbReference>
<comment type="cofactor">
    <cofactor evidence="3">
        <name>Zn(2+)</name>
        <dbReference type="ChEBI" id="CHEBI:29105"/>
    </cofactor>
    <text evidence="3">Binds 1 divalent metal cation per subunit.</text>
</comment>
<dbReference type="InterPro" id="IPR013658">
    <property type="entry name" value="SGL"/>
</dbReference>
<name>A0A0R0CGH8_9GAMM</name>
<dbReference type="InterPro" id="IPR011042">
    <property type="entry name" value="6-blade_b-propeller_TolB-like"/>
</dbReference>
<proteinExistence type="predicted"/>
<feature type="signal peptide" evidence="4">
    <location>
        <begin position="1"/>
        <end position="28"/>
    </location>
</feature>
<feature type="binding site" evidence="3">
    <location>
        <position position="84"/>
    </location>
    <ligand>
        <name>a divalent metal cation</name>
        <dbReference type="ChEBI" id="CHEBI:60240"/>
    </ligand>
</feature>
<keyword evidence="3" id="KW-0862">Zinc</keyword>
<keyword evidence="7" id="KW-1185">Reference proteome</keyword>
<gene>
    <name evidence="6" type="ORF">ABB29_12815</name>
</gene>
<protein>
    <submittedName>
        <fullName evidence="6">Gluconolactonase</fullName>
    </submittedName>
</protein>
<dbReference type="PATRIC" id="fig|344882.3.peg.941"/>
<dbReference type="Gene3D" id="2.120.10.30">
    <property type="entry name" value="TolB, C-terminal domain"/>
    <property type="match status" value="1"/>
</dbReference>
<dbReference type="AlphaFoldDB" id="A0A0R0CGH8"/>
<dbReference type="RefSeq" id="WP_057659706.1">
    <property type="nucleotide sequence ID" value="NZ_LDJL01000013.1"/>
</dbReference>
<sequence length="365" mass="38829">MTAAPLPHPKSNLIAGRLLLATLASMLAACSASPPASVPPAPAVTASSDHRVIGGTRRWDARFEQIVPADAVVEQLAQGFNWAEGPAWDAGNQQLLFTDVPENTLYRWSADNTVAVLMKPSGYQGNDFSTLREAGANGIWLQADGQWLIADSGSRAIVRVDPASGKRTLLVSDYQGKRFNSPNDLVVRGDSIFFTDPAYGLKGINDSPARELAYSGVYRLDRDGSVHLLEDELLFPNGIALSPDQNTLYVSNSDPQRPVWMAYTLAADGSVLARREFANAADLVAQGAPGLPDGMKVAPNGLLFASAPGGVLVMDADGQRLGRIETGGPISNCAFGNDGRMLYLTSKSLLARIRVTPRALGFPAP</sequence>
<dbReference type="Pfam" id="PF08450">
    <property type="entry name" value="SGL"/>
    <property type="match status" value="1"/>
</dbReference>
<evidence type="ECO:0000313" key="7">
    <source>
        <dbReference type="Proteomes" id="UP000052052"/>
    </source>
</evidence>
<dbReference type="EMBL" id="LDJL01000013">
    <property type="protein sequence ID" value="KRG68496.1"/>
    <property type="molecule type" value="Genomic_DNA"/>
</dbReference>
<feature type="domain" description="SMP-30/Gluconolactonase/LRE-like region" evidence="5">
    <location>
        <begin position="82"/>
        <end position="347"/>
    </location>
</feature>
<evidence type="ECO:0000259" key="5">
    <source>
        <dbReference type="Pfam" id="PF08450"/>
    </source>
</evidence>
<keyword evidence="1" id="KW-0378">Hydrolase</keyword>
<comment type="caution">
    <text evidence="6">The sequence shown here is derived from an EMBL/GenBank/DDBJ whole genome shotgun (WGS) entry which is preliminary data.</text>
</comment>
<dbReference type="GO" id="GO:0016787">
    <property type="term" value="F:hydrolase activity"/>
    <property type="evidence" value="ECO:0007669"/>
    <property type="project" value="UniProtKB-KW"/>
</dbReference>
<evidence type="ECO:0000256" key="2">
    <source>
        <dbReference type="PIRSR" id="PIRSR605511-1"/>
    </source>
</evidence>
<feature type="chain" id="PRO_5006394009" evidence="4">
    <location>
        <begin position="29"/>
        <end position="365"/>
    </location>
</feature>
<dbReference type="SUPFAM" id="SSF63829">
    <property type="entry name" value="Calcium-dependent phosphotriesterase"/>
    <property type="match status" value="1"/>
</dbReference>
<dbReference type="InterPro" id="IPR005511">
    <property type="entry name" value="SMP-30"/>
</dbReference>
<dbReference type="PANTHER" id="PTHR47572:SF4">
    <property type="entry name" value="LACTONASE DRP35"/>
    <property type="match status" value="1"/>
</dbReference>
<organism evidence="6 7">
    <name type="scientific">Pseudoxanthomonas dokdonensis</name>
    <dbReference type="NCBI Taxonomy" id="344882"/>
    <lineage>
        <taxon>Bacteria</taxon>
        <taxon>Pseudomonadati</taxon>
        <taxon>Pseudomonadota</taxon>
        <taxon>Gammaproteobacteria</taxon>
        <taxon>Lysobacterales</taxon>
        <taxon>Lysobacteraceae</taxon>
        <taxon>Pseudoxanthomonas</taxon>
    </lineage>
</organism>
<dbReference type="InterPro" id="IPR051262">
    <property type="entry name" value="SMP-30/CGR1_Lactonase"/>
</dbReference>
<evidence type="ECO:0000256" key="3">
    <source>
        <dbReference type="PIRSR" id="PIRSR605511-2"/>
    </source>
</evidence>
<reference evidence="6 7" key="1">
    <citation type="submission" date="2015-05" db="EMBL/GenBank/DDBJ databases">
        <title>Genome sequencing and analysis of members of genus Stenotrophomonas.</title>
        <authorList>
            <person name="Patil P.P."/>
            <person name="Midha S."/>
            <person name="Patil P.B."/>
        </authorList>
    </citation>
    <scope>NUCLEOTIDE SEQUENCE [LARGE SCALE GENOMIC DNA]</scope>
    <source>
        <strain evidence="6 7">DSM 21858</strain>
    </source>
</reference>
<dbReference type="Proteomes" id="UP000052052">
    <property type="component" value="Unassembled WGS sequence"/>
</dbReference>
<feature type="binding site" evidence="3">
    <location>
        <position position="237"/>
    </location>
    <ligand>
        <name>a divalent metal cation</name>
        <dbReference type="ChEBI" id="CHEBI:60240"/>
    </ligand>
</feature>
<evidence type="ECO:0000256" key="4">
    <source>
        <dbReference type="SAM" id="SignalP"/>
    </source>
</evidence>
<evidence type="ECO:0000313" key="6">
    <source>
        <dbReference type="EMBL" id="KRG68496.1"/>
    </source>
</evidence>
<feature type="active site" description="Proton donor/acceptor" evidence="2">
    <location>
        <position position="293"/>
    </location>
</feature>
<feature type="binding site" evidence="3">
    <location>
        <position position="183"/>
    </location>
    <ligand>
        <name>substrate</name>
    </ligand>
</feature>
<keyword evidence="3" id="KW-0479">Metal-binding</keyword>
<feature type="binding site" evidence="3">
    <location>
        <position position="293"/>
    </location>
    <ligand>
        <name>a divalent metal cation</name>
        <dbReference type="ChEBI" id="CHEBI:60240"/>
    </ligand>
</feature>
<dbReference type="STRING" id="344882.ABB29_12815"/>
<dbReference type="PANTHER" id="PTHR47572">
    <property type="entry name" value="LIPOPROTEIN-RELATED"/>
    <property type="match status" value="1"/>
</dbReference>
<accession>A0A0R0CGH8</accession>